<evidence type="ECO:0000256" key="1">
    <source>
        <dbReference type="SAM" id="MobiDB-lite"/>
    </source>
</evidence>
<comment type="caution">
    <text evidence="2">The sequence shown here is derived from an EMBL/GenBank/DDBJ whole genome shotgun (WGS) entry which is preliminary data.</text>
</comment>
<dbReference type="EMBL" id="BSVB01000001">
    <property type="protein sequence ID" value="GMA94543.1"/>
    <property type="molecule type" value="Genomic_DNA"/>
</dbReference>
<evidence type="ECO:0000313" key="3">
    <source>
        <dbReference type="Proteomes" id="UP001157034"/>
    </source>
</evidence>
<sequence>MFPLGGRGGLTPEQYLQRSHATTADDRGAATGAARARGTEARGGTLRRPAPSRPFPSGAPDASPLLFRVDPRRCQQLRQSLEHAQAEVALVHEMVVVRAEKDAVVDVRRTPVLPLHDVMCVSPGRGSGALRHGASAVAHRQCPSLGGGEVSLSSSLAQRASVVVDDRHRDAPVAADLRGGACRHGLGDIVEPGETRSALEVGLRDDHLHGRHPVEAGRDIPVDTHARGEQAHQHVVGALLPGAFVPDRERVGAAFDSGFVVGHEPRRARRRRPLGNGGAQQGRAHRISEPVERSHAVDLPPDAECPTSSQLGLARFGAIGVEGLPHDLRLDGDEIGQAGARLGDQMALRLGQHLGCDTVRRPGERAHNGGHSIHADLARPQRFGYGGEWRLDDRAERGDTR</sequence>
<organism evidence="2 3">
    <name type="scientific">Pseudolysinimonas kribbensis</name>
    <dbReference type="NCBI Taxonomy" id="433641"/>
    <lineage>
        <taxon>Bacteria</taxon>
        <taxon>Bacillati</taxon>
        <taxon>Actinomycetota</taxon>
        <taxon>Actinomycetes</taxon>
        <taxon>Micrococcales</taxon>
        <taxon>Microbacteriaceae</taxon>
        <taxon>Pseudolysinimonas</taxon>
    </lineage>
</organism>
<evidence type="ECO:0000313" key="2">
    <source>
        <dbReference type="EMBL" id="GMA94543.1"/>
    </source>
</evidence>
<feature type="region of interest" description="Disordered" evidence="1">
    <location>
        <begin position="1"/>
        <end position="64"/>
    </location>
</feature>
<name>A0ABQ6K1R3_9MICO</name>
<feature type="region of interest" description="Disordered" evidence="1">
    <location>
        <begin position="269"/>
        <end position="306"/>
    </location>
</feature>
<feature type="compositionally biased region" description="Low complexity" evidence="1">
    <location>
        <begin position="29"/>
        <end position="48"/>
    </location>
</feature>
<proteinExistence type="predicted"/>
<protein>
    <submittedName>
        <fullName evidence="2">Uncharacterized protein</fullName>
    </submittedName>
</protein>
<accession>A0ABQ6K1R3</accession>
<keyword evidence="3" id="KW-1185">Reference proteome</keyword>
<gene>
    <name evidence="2" type="ORF">GCM10025881_13670</name>
</gene>
<feature type="compositionally biased region" description="Basic and acidic residues" evidence="1">
    <location>
        <begin position="286"/>
        <end position="296"/>
    </location>
</feature>
<dbReference type="Proteomes" id="UP001157034">
    <property type="component" value="Unassembled WGS sequence"/>
</dbReference>
<reference evidence="3" key="1">
    <citation type="journal article" date="2019" name="Int. J. Syst. Evol. Microbiol.">
        <title>The Global Catalogue of Microorganisms (GCM) 10K type strain sequencing project: providing services to taxonomists for standard genome sequencing and annotation.</title>
        <authorList>
            <consortium name="The Broad Institute Genomics Platform"/>
            <consortium name="The Broad Institute Genome Sequencing Center for Infectious Disease"/>
            <person name="Wu L."/>
            <person name="Ma J."/>
        </authorList>
    </citation>
    <scope>NUCLEOTIDE SEQUENCE [LARGE SCALE GENOMIC DNA]</scope>
    <source>
        <strain evidence="3">NBRC 108894</strain>
    </source>
</reference>